<dbReference type="Pfam" id="PF12838">
    <property type="entry name" value="Fer4_7"/>
    <property type="match status" value="1"/>
</dbReference>
<dbReference type="Gene3D" id="3.30.70.20">
    <property type="match status" value="1"/>
</dbReference>
<feature type="domain" description="4Fe-4S ferredoxin-type" evidence="1">
    <location>
        <begin position="8"/>
        <end position="37"/>
    </location>
</feature>
<feature type="domain" description="4Fe-4S ferredoxin-type" evidence="1">
    <location>
        <begin position="51"/>
        <end position="80"/>
    </location>
</feature>
<dbReference type="SUPFAM" id="SSF54862">
    <property type="entry name" value="4Fe-4S ferredoxins"/>
    <property type="match status" value="1"/>
</dbReference>
<proteinExistence type="predicted"/>
<gene>
    <name evidence="2" type="ORF">S01H1_09258</name>
</gene>
<dbReference type="EMBL" id="BARS01004733">
    <property type="protein sequence ID" value="GAF82717.1"/>
    <property type="molecule type" value="Genomic_DNA"/>
</dbReference>
<sequence length="80" mass="8844">MATKSKRGLIKLDAELCKGCYLCQSVCPLNLISISDRLNQKGYHPAIYIEEGIGIEEHKCKGCALCAIVCPDIAIEVYRE</sequence>
<dbReference type="InterPro" id="IPR017896">
    <property type="entry name" value="4Fe4S_Fe-S-bd"/>
</dbReference>
<evidence type="ECO:0000259" key="1">
    <source>
        <dbReference type="PROSITE" id="PS51379"/>
    </source>
</evidence>
<reference evidence="2" key="1">
    <citation type="journal article" date="2014" name="Front. Microbiol.">
        <title>High frequency of phylogenetically diverse reductive dehalogenase-homologous genes in deep subseafloor sedimentary metagenomes.</title>
        <authorList>
            <person name="Kawai M."/>
            <person name="Futagami T."/>
            <person name="Toyoda A."/>
            <person name="Takaki Y."/>
            <person name="Nishi S."/>
            <person name="Hori S."/>
            <person name="Arai W."/>
            <person name="Tsubouchi T."/>
            <person name="Morono Y."/>
            <person name="Uchiyama I."/>
            <person name="Ito T."/>
            <person name="Fujiyama A."/>
            <person name="Inagaki F."/>
            <person name="Takami H."/>
        </authorList>
    </citation>
    <scope>NUCLEOTIDE SEQUENCE</scope>
    <source>
        <strain evidence="2">Expedition CK06-06</strain>
    </source>
</reference>
<dbReference type="PANTHER" id="PTHR43122:SF1">
    <property type="entry name" value="IRON-SULFUR-BINDING PROTEIN"/>
    <property type="match status" value="1"/>
</dbReference>
<dbReference type="PROSITE" id="PS00198">
    <property type="entry name" value="4FE4S_FER_1"/>
    <property type="match status" value="2"/>
</dbReference>
<accession>X0T3G1</accession>
<dbReference type="PROSITE" id="PS51379">
    <property type="entry name" value="4FE4S_FER_2"/>
    <property type="match status" value="2"/>
</dbReference>
<dbReference type="InterPro" id="IPR017900">
    <property type="entry name" value="4Fe4S_Fe_S_CS"/>
</dbReference>
<dbReference type="PANTHER" id="PTHR43122">
    <property type="entry name" value="FERREDOXIN SUBUNIT OF PYRUVATE:FLAVODOXIN OXIDOREDUCTASE-RELATED"/>
    <property type="match status" value="1"/>
</dbReference>
<dbReference type="AlphaFoldDB" id="X0T3G1"/>
<name>X0T3G1_9ZZZZ</name>
<comment type="caution">
    <text evidence="2">The sequence shown here is derived from an EMBL/GenBank/DDBJ whole genome shotgun (WGS) entry which is preliminary data.</text>
</comment>
<evidence type="ECO:0000313" key="2">
    <source>
        <dbReference type="EMBL" id="GAF82717.1"/>
    </source>
</evidence>
<protein>
    <recommendedName>
        <fullName evidence="1">4Fe-4S ferredoxin-type domain-containing protein</fullName>
    </recommendedName>
</protein>
<organism evidence="2">
    <name type="scientific">marine sediment metagenome</name>
    <dbReference type="NCBI Taxonomy" id="412755"/>
    <lineage>
        <taxon>unclassified sequences</taxon>
        <taxon>metagenomes</taxon>
        <taxon>ecological metagenomes</taxon>
    </lineage>
</organism>